<feature type="non-terminal residue" evidence="1">
    <location>
        <position position="77"/>
    </location>
</feature>
<protein>
    <submittedName>
        <fullName evidence="1">Uncharacterized protein</fullName>
    </submittedName>
</protein>
<keyword evidence="2" id="KW-1185">Reference proteome</keyword>
<sequence length="77" mass="7607">AHSGACAQADGDVNLTRELNVIDKAIVVDVLIDGDSWAGGGAAARAVVEQGVIAALCSVASRVGDGGGDRDGGARCW</sequence>
<evidence type="ECO:0000313" key="2">
    <source>
        <dbReference type="Proteomes" id="UP001195963"/>
    </source>
</evidence>
<accession>A0ABS7EAL9</accession>
<dbReference type="Proteomes" id="UP001195963">
    <property type="component" value="Unassembled WGS sequence"/>
</dbReference>
<feature type="non-terminal residue" evidence="1">
    <location>
        <position position="1"/>
    </location>
</feature>
<dbReference type="EMBL" id="JAHZST010000097">
    <property type="protein sequence ID" value="MBW8186746.1"/>
    <property type="molecule type" value="Genomic_DNA"/>
</dbReference>
<proteinExistence type="predicted"/>
<evidence type="ECO:0000313" key="1">
    <source>
        <dbReference type="EMBL" id="MBW8186746.1"/>
    </source>
</evidence>
<organism evidence="1 2">
    <name type="scientific">Shewanella nanhaiensis</name>
    <dbReference type="NCBI Taxonomy" id="2864872"/>
    <lineage>
        <taxon>Bacteria</taxon>
        <taxon>Pseudomonadati</taxon>
        <taxon>Pseudomonadota</taxon>
        <taxon>Gammaproteobacteria</taxon>
        <taxon>Alteromonadales</taxon>
        <taxon>Shewanellaceae</taxon>
        <taxon>Shewanella</taxon>
    </lineage>
</organism>
<dbReference type="RefSeq" id="WP_220111940.1">
    <property type="nucleotide sequence ID" value="NZ_JAHZST010000097.1"/>
</dbReference>
<gene>
    <name evidence="1" type="ORF">K0625_24490</name>
</gene>
<name>A0ABS7EAL9_9GAMM</name>
<reference evidence="1 2" key="1">
    <citation type="submission" date="2021-07" db="EMBL/GenBank/DDBJ databases">
        <title>Shewanella sp. nov, isolated from SCS.</title>
        <authorList>
            <person name="Cao W.R."/>
        </authorList>
    </citation>
    <scope>NUCLEOTIDE SEQUENCE [LARGE SCALE GENOMIC DNA]</scope>
    <source>
        <strain evidence="1 2">NR704-98</strain>
    </source>
</reference>
<comment type="caution">
    <text evidence="1">The sequence shown here is derived from an EMBL/GenBank/DDBJ whole genome shotgun (WGS) entry which is preliminary data.</text>
</comment>